<name>A0AA40EQM6_9PEZI</name>
<evidence type="ECO:0000313" key="5">
    <source>
        <dbReference type="Proteomes" id="UP001172155"/>
    </source>
</evidence>
<dbReference type="SMART" id="SM00353">
    <property type="entry name" value="HLH"/>
    <property type="match status" value="1"/>
</dbReference>
<dbReference type="PANTHER" id="PTHR47336:SF2">
    <property type="entry name" value="TRANSCRIPTION FACTOR HMS1-RELATED"/>
    <property type="match status" value="1"/>
</dbReference>
<feature type="compositionally biased region" description="Basic and acidic residues" evidence="2">
    <location>
        <begin position="185"/>
        <end position="211"/>
    </location>
</feature>
<dbReference type="InterPro" id="IPR011598">
    <property type="entry name" value="bHLH_dom"/>
</dbReference>
<dbReference type="PANTHER" id="PTHR47336">
    <property type="entry name" value="TRANSCRIPTION FACTOR HMS1-RELATED"/>
    <property type="match status" value="1"/>
</dbReference>
<feature type="region of interest" description="Disordered" evidence="2">
    <location>
        <begin position="181"/>
        <end position="211"/>
    </location>
</feature>
<dbReference type="InterPro" id="IPR052099">
    <property type="entry name" value="Regulatory_TF_Diverse"/>
</dbReference>
<feature type="region of interest" description="Disordered" evidence="2">
    <location>
        <begin position="111"/>
        <end position="158"/>
    </location>
</feature>
<dbReference type="SUPFAM" id="SSF47459">
    <property type="entry name" value="HLH, helix-loop-helix DNA-binding domain"/>
    <property type="match status" value="1"/>
</dbReference>
<feature type="coiled-coil region" evidence="1">
    <location>
        <begin position="215"/>
        <end position="249"/>
    </location>
</feature>
<dbReference type="CDD" id="cd11395">
    <property type="entry name" value="bHLHzip_SREBP_like"/>
    <property type="match status" value="1"/>
</dbReference>
<reference evidence="4" key="1">
    <citation type="submission" date="2023-06" db="EMBL/GenBank/DDBJ databases">
        <title>Genome-scale phylogeny and comparative genomics of the fungal order Sordariales.</title>
        <authorList>
            <consortium name="Lawrence Berkeley National Laboratory"/>
            <person name="Hensen N."/>
            <person name="Bonometti L."/>
            <person name="Westerberg I."/>
            <person name="Brannstrom I.O."/>
            <person name="Guillou S."/>
            <person name="Cros-Aarteil S."/>
            <person name="Calhoun S."/>
            <person name="Haridas S."/>
            <person name="Kuo A."/>
            <person name="Mondo S."/>
            <person name="Pangilinan J."/>
            <person name="Riley R."/>
            <person name="LaButti K."/>
            <person name="Andreopoulos B."/>
            <person name="Lipzen A."/>
            <person name="Chen C."/>
            <person name="Yanf M."/>
            <person name="Daum C."/>
            <person name="Ng V."/>
            <person name="Clum A."/>
            <person name="Steindorff A."/>
            <person name="Ohm R."/>
            <person name="Martin F."/>
            <person name="Silar P."/>
            <person name="Natvig D."/>
            <person name="Lalanne C."/>
            <person name="Gautier V."/>
            <person name="Ament-velasquez S.L."/>
            <person name="Kruys A."/>
            <person name="Hutchinson M.I."/>
            <person name="Powell A.J."/>
            <person name="Barry K."/>
            <person name="Miller A.N."/>
            <person name="Grigoriev I.V."/>
            <person name="Debuchy R."/>
            <person name="Gladieux P."/>
            <person name="Thoren M.H."/>
            <person name="Johannesson H."/>
        </authorList>
    </citation>
    <scope>NUCLEOTIDE SEQUENCE</scope>
    <source>
        <strain evidence="4">SMH3187-1</strain>
    </source>
</reference>
<dbReference type="Gene3D" id="4.10.280.10">
    <property type="entry name" value="Helix-loop-helix DNA-binding domain"/>
    <property type="match status" value="1"/>
</dbReference>
<evidence type="ECO:0000256" key="2">
    <source>
        <dbReference type="SAM" id="MobiDB-lite"/>
    </source>
</evidence>
<keyword evidence="5" id="KW-1185">Reference proteome</keyword>
<accession>A0AA40EQM6</accession>
<dbReference type="EMBL" id="JAUKUD010000005">
    <property type="protein sequence ID" value="KAK0743678.1"/>
    <property type="molecule type" value="Genomic_DNA"/>
</dbReference>
<gene>
    <name evidence="4" type="ORF">B0T18DRAFT_188764</name>
</gene>
<organism evidence="4 5">
    <name type="scientific">Schizothecium vesticola</name>
    <dbReference type="NCBI Taxonomy" id="314040"/>
    <lineage>
        <taxon>Eukaryota</taxon>
        <taxon>Fungi</taxon>
        <taxon>Dikarya</taxon>
        <taxon>Ascomycota</taxon>
        <taxon>Pezizomycotina</taxon>
        <taxon>Sordariomycetes</taxon>
        <taxon>Sordariomycetidae</taxon>
        <taxon>Sordariales</taxon>
        <taxon>Schizotheciaceae</taxon>
        <taxon>Schizothecium</taxon>
    </lineage>
</organism>
<comment type="caution">
    <text evidence="4">The sequence shown here is derived from an EMBL/GenBank/DDBJ whole genome shotgun (WGS) entry which is preliminary data.</text>
</comment>
<dbReference type="AlphaFoldDB" id="A0AA40EQM6"/>
<protein>
    <recommendedName>
        <fullName evidence="3">BHLH domain-containing protein</fullName>
    </recommendedName>
</protein>
<evidence type="ECO:0000313" key="4">
    <source>
        <dbReference type="EMBL" id="KAK0743678.1"/>
    </source>
</evidence>
<dbReference type="InterPro" id="IPR036638">
    <property type="entry name" value="HLH_DNA-bd_sf"/>
</dbReference>
<dbReference type="Proteomes" id="UP001172155">
    <property type="component" value="Unassembled WGS sequence"/>
</dbReference>
<evidence type="ECO:0000256" key="1">
    <source>
        <dbReference type="SAM" id="Coils"/>
    </source>
</evidence>
<sequence>MYLPQATDLSNYLARSTSTLPGWTTSSQLPLTAAIAPTEYLSPDALFSPMLWNTPETESDSADHELDELYPPLDTHLTPGPEMDYPSPPVWPWSHSPSPVASPALHRAVTAPVTAQVTKSTPKLRTAARKQRKAAEKPLVPSPSDDAALTPDERRARRNHNIVEKQYRNRLNAQFERLLAVLPSEHQRTPGDDSRDAEESHDTASDRRMSKAEVLEVATRRIKALEVERRRLYREKRELLQNIESLTRREGVGGSL</sequence>
<dbReference type="GO" id="GO:0046983">
    <property type="term" value="F:protein dimerization activity"/>
    <property type="evidence" value="ECO:0007669"/>
    <property type="project" value="InterPro"/>
</dbReference>
<evidence type="ECO:0000259" key="3">
    <source>
        <dbReference type="PROSITE" id="PS50888"/>
    </source>
</evidence>
<dbReference type="PROSITE" id="PS50888">
    <property type="entry name" value="BHLH"/>
    <property type="match status" value="1"/>
</dbReference>
<feature type="compositionally biased region" description="Polar residues" evidence="2">
    <location>
        <begin position="113"/>
        <end position="123"/>
    </location>
</feature>
<dbReference type="Pfam" id="PF00010">
    <property type="entry name" value="HLH"/>
    <property type="match status" value="1"/>
</dbReference>
<proteinExistence type="predicted"/>
<feature type="domain" description="BHLH" evidence="3">
    <location>
        <begin position="155"/>
        <end position="225"/>
    </location>
</feature>
<keyword evidence="1" id="KW-0175">Coiled coil</keyword>